<keyword evidence="3" id="KW-1185">Reference proteome</keyword>
<reference evidence="2 3" key="1">
    <citation type="submission" date="2023-11" db="EMBL/GenBank/DDBJ databases">
        <title>A Novel Polar Bacteriovorax (B. antarcticus) Isolated from the Biocrust in Antarctica.</title>
        <authorList>
            <person name="Mun W."/>
            <person name="Choi S.Y."/>
            <person name="Mitchell R.J."/>
        </authorList>
    </citation>
    <scope>NUCLEOTIDE SEQUENCE [LARGE SCALE GENOMIC DNA]</scope>
    <source>
        <strain evidence="2 3">PP10</strain>
    </source>
</reference>
<dbReference type="PROSITE" id="PS51186">
    <property type="entry name" value="GNAT"/>
    <property type="match status" value="1"/>
</dbReference>
<dbReference type="Gene3D" id="3.40.630.30">
    <property type="match status" value="1"/>
</dbReference>
<dbReference type="Proteomes" id="UP001302274">
    <property type="component" value="Unassembled WGS sequence"/>
</dbReference>
<evidence type="ECO:0000259" key="1">
    <source>
        <dbReference type="PROSITE" id="PS51186"/>
    </source>
</evidence>
<dbReference type="InterPro" id="IPR016181">
    <property type="entry name" value="Acyl_CoA_acyltransferase"/>
</dbReference>
<name>A0ABU5VV98_9BACT</name>
<dbReference type="InterPro" id="IPR000182">
    <property type="entry name" value="GNAT_dom"/>
</dbReference>
<comment type="caution">
    <text evidence="2">The sequence shown here is derived from an EMBL/GenBank/DDBJ whole genome shotgun (WGS) entry which is preliminary data.</text>
</comment>
<protein>
    <submittedName>
        <fullName evidence="2">GNAT family N-acetyltransferase</fullName>
        <ecNumber evidence="2">2.3.1.-</ecNumber>
    </submittedName>
</protein>
<keyword evidence="2" id="KW-0012">Acyltransferase</keyword>
<dbReference type="GO" id="GO:0016746">
    <property type="term" value="F:acyltransferase activity"/>
    <property type="evidence" value="ECO:0007669"/>
    <property type="project" value="UniProtKB-KW"/>
</dbReference>
<organism evidence="2 3">
    <name type="scientific">Bacteriovorax antarcticus</name>
    <dbReference type="NCBI Taxonomy" id="3088717"/>
    <lineage>
        <taxon>Bacteria</taxon>
        <taxon>Pseudomonadati</taxon>
        <taxon>Bdellovibrionota</taxon>
        <taxon>Bacteriovoracia</taxon>
        <taxon>Bacteriovoracales</taxon>
        <taxon>Bacteriovoracaceae</taxon>
        <taxon>Bacteriovorax</taxon>
    </lineage>
</organism>
<evidence type="ECO:0000313" key="2">
    <source>
        <dbReference type="EMBL" id="MEA9356973.1"/>
    </source>
</evidence>
<sequence length="171" mass="19357">MNTITLRELRLSDKAAFSAASNELWESHFIFAHYFESIAHNSFEKYVEVLPLFSKGKLIPSEHVPSTILFAFNSHGKIVGRVSIRHTLSEALMIIGGHVGYGVVPSERRKGYATQILSESILYIKLHFPQLDRILVTCDESNIASAKTIEKNGGVLENITEDHKKRYWIDL</sequence>
<dbReference type="SUPFAM" id="SSF55729">
    <property type="entry name" value="Acyl-CoA N-acyltransferases (Nat)"/>
    <property type="match status" value="1"/>
</dbReference>
<dbReference type="PANTHER" id="PTHR39173">
    <property type="entry name" value="ACETYLTRANSFERASE"/>
    <property type="match status" value="1"/>
</dbReference>
<keyword evidence="2" id="KW-0808">Transferase</keyword>
<dbReference type="EC" id="2.3.1.-" evidence="2"/>
<accession>A0ABU5VV98</accession>
<feature type="domain" description="N-acetyltransferase" evidence="1">
    <location>
        <begin position="4"/>
        <end position="171"/>
    </location>
</feature>
<dbReference type="PANTHER" id="PTHR39173:SF1">
    <property type="entry name" value="ACETYLTRANSFERASE"/>
    <property type="match status" value="1"/>
</dbReference>
<gene>
    <name evidence="2" type="ORF">SHI21_12180</name>
</gene>
<evidence type="ECO:0000313" key="3">
    <source>
        <dbReference type="Proteomes" id="UP001302274"/>
    </source>
</evidence>
<dbReference type="RefSeq" id="WP_323576867.1">
    <property type="nucleotide sequence ID" value="NZ_JAYGJQ010000002.1"/>
</dbReference>
<dbReference type="EMBL" id="JAYGJQ010000002">
    <property type="protein sequence ID" value="MEA9356973.1"/>
    <property type="molecule type" value="Genomic_DNA"/>
</dbReference>
<dbReference type="Pfam" id="PF13302">
    <property type="entry name" value="Acetyltransf_3"/>
    <property type="match status" value="1"/>
</dbReference>
<proteinExistence type="predicted"/>